<name>A0A4V3SHM8_9PEZI</name>
<evidence type="ECO:0000313" key="3">
    <source>
        <dbReference type="Proteomes" id="UP000298138"/>
    </source>
</evidence>
<protein>
    <submittedName>
        <fullName evidence="2">Uncharacterized protein</fullName>
    </submittedName>
</protein>
<evidence type="ECO:0000313" key="2">
    <source>
        <dbReference type="EMBL" id="TGZ76814.1"/>
    </source>
</evidence>
<accession>A0A4V3SHM8</accession>
<proteinExistence type="predicted"/>
<organism evidence="2 3">
    <name type="scientific">Ascodesmis nigricans</name>
    <dbReference type="NCBI Taxonomy" id="341454"/>
    <lineage>
        <taxon>Eukaryota</taxon>
        <taxon>Fungi</taxon>
        <taxon>Dikarya</taxon>
        <taxon>Ascomycota</taxon>
        <taxon>Pezizomycotina</taxon>
        <taxon>Pezizomycetes</taxon>
        <taxon>Pezizales</taxon>
        <taxon>Ascodesmidaceae</taxon>
        <taxon>Ascodesmis</taxon>
    </lineage>
</organism>
<gene>
    <name evidence="2" type="ORF">EX30DRAFT_375209</name>
</gene>
<dbReference type="InParanoid" id="A0A4V3SHM8"/>
<feature type="region of interest" description="Disordered" evidence="1">
    <location>
        <begin position="124"/>
        <end position="180"/>
    </location>
</feature>
<feature type="region of interest" description="Disordered" evidence="1">
    <location>
        <begin position="1"/>
        <end position="23"/>
    </location>
</feature>
<dbReference type="EMBL" id="ML220166">
    <property type="protein sequence ID" value="TGZ76814.1"/>
    <property type="molecule type" value="Genomic_DNA"/>
</dbReference>
<dbReference type="AlphaFoldDB" id="A0A4V3SHM8"/>
<evidence type="ECO:0000256" key="1">
    <source>
        <dbReference type="SAM" id="MobiDB-lite"/>
    </source>
</evidence>
<dbReference type="Proteomes" id="UP000298138">
    <property type="component" value="Unassembled WGS sequence"/>
</dbReference>
<feature type="compositionally biased region" description="Basic and acidic residues" evidence="1">
    <location>
        <begin position="124"/>
        <end position="142"/>
    </location>
</feature>
<keyword evidence="3" id="KW-1185">Reference proteome</keyword>
<feature type="compositionally biased region" description="Polar residues" evidence="1">
    <location>
        <begin position="13"/>
        <end position="23"/>
    </location>
</feature>
<reference evidence="2 3" key="1">
    <citation type="submission" date="2019-04" db="EMBL/GenBank/DDBJ databases">
        <title>Comparative genomics and transcriptomics to analyze fruiting body development in filamentous ascomycetes.</title>
        <authorList>
            <consortium name="DOE Joint Genome Institute"/>
            <person name="Lutkenhaus R."/>
            <person name="Traeger S."/>
            <person name="Breuer J."/>
            <person name="Kuo A."/>
            <person name="Lipzen A."/>
            <person name="Pangilinan J."/>
            <person name="Dilworth D."/>
            <person name="Sandor L."/>
            <person name="Poggeler S."/>
            <person name="Barry K."/>
            <person name="Grigoriev I.V."/>
            <person name="Nowrousian M."/>
        </authorList>
    </citation>
    <scope>NUCLEOTIDE SEQUENCE [LARGE SCALE GENOMIC DNA]</scope>
    <source>
        <strain evidence="2 3">CBS 389.68</strain>
    </source>
</reference>
<sequence length="302" mass="34425">MNKPREILDLGWNESSNPHPTSFQERVEERVTENLEEGRPTPLNTVDLTTTVHTQANSKIPKFDPKERVRRLRKRPRPGLPMVEDITITELANLIQRAVETALKETELELATLRKEVAELQKRLSRHDDGLSSRSKNSDTHTQKKNHSPISSPSDHPNKPHMGPKITSCKMKKQIREETNISPRNRTTNAERRIIIERKNEKGPCPAAEQVVAMNAALSKANAPAHIRIQRVEENEKRTVTARTGPKATGLMARNFKKTLWKPARGVDNNVEQMKANETWNKLKHHAVSLNQYYHPDNNAEA</sequence>